<dbReference type="PANTHER" id="PTHR24198:SF165">
    <property type="entry name" value="ANKYRIN REPEAT-CONTAINING PROTEIN-RELATED"/>
    <property type="match status" value="1"/>
</dbReference>
<comment type="caution">
    <text evidence="5">The sequence shown here is derived from an EMBL/GenBank/DDBJ whole genome shotgun (WGS) entry which is preliminary data.</text>
</comment>
<dbReference type="InterPro" id="IPR036770">
    <property type="entry name" value="Ankyrin_rpt-contain_sf"/>
</dbReference>
<keyword evidence="4" id="KW-0175">Coiled coil</keyword>
<evidence type="ECO:0000256" key="3">
    <source>
        <dbReference type="PROSITE-ProRule" id="PRU00023"/>
    </source>
</evidence>
<evidence type="ECO:0000256" key="1">
    <source>
        <dbReference type="ARBA" id="ARBA00022737"/>
    </source>
</evidence>
<dbReference type="PANTHER" id="PTHR24198">
    <property type="entry name" value="ANKYRIN REPEAT AND PROTEIN KINASE DOMAIN-CONTAINING PROTEIN"/>
    <property type="match status" value="1"/>
</dbReference>
<feature type="coiled-coil region" evidence="4">
    <location>
        <begin position="8"/>
        <end position="39"/>
    </location>
</feature>
<keyword evidence="2 3" id="KW-0040">ANK repeat</keyword>
<reference evidence="5 6" key="1">
    <citation type="journal article" date="2024" name="bioRxiv">
        <title>A reference genome for Trichogramma kaykai: A tiny desert-dwelling parasitoid wasp with competing sex-ratio distorters.</title>
        <authorList>
            <person name="Culotta J."/>
            <person name="Lindsey A.R."/>
        </authorList>
    </citation>
    <scope>NUCLEOTIDE SEQUENCE [LARGE SCALE GENOMIC DNA]</scope>
    <source>
        <strain evidence="5 6">KSX58</strain>
    </source>
</reference>
<gene>
    <name evidence="5" type="ORF">TKK_008477</name>
</gene>
<feature type="repeat" description="ANK" evidence="3">
    <location>
        <begin position="322"/>
        <end position="354"/>
    </location>
</feature>
<dbReference type="SMART" id="SM00248">
    <property type="entry name" value="ANK"/>
    <property type="match status" value="11"/>
</dbReference>
<dbReference type="PROSITE" id="PS50088">
    <property type="entry name" value="ANK_REPEAT"/>
    <property type="match status" value="4"/>
</dbReference>
<feature type="repeat" description="ANK" evidence="3">
    <location>
        <begin position="167"/>
        <end position="199"/>
    </location>
</feature>
<evidence type="ECO:0000313" key="5">
    <source>
        <dbReference type="EMBL" id="KAL3397717.1"/>
    </source>
</evidence>
<keyword evidence="6" id="KW-1185">Reference proteome</keyword>
<dbReference type="AlphaFoldDB" id="A0ABD2WXD2"/>
<protein>
    <submittedName>
        <fullName evidence="5">Uncharacterized protein</fullName>
    </submittedName>
</protein>
<dbReference type="EMBL" id="JBJJXI010000061">
    <property type="protein sequence ID" value="KAL3397717.1"/>
    <property type="molecule type" value="Genomic_DNA"/>
</dbReference>
<keyword evidence="1" id="KW-0677">Repeat</keyword>
<sequence length="697" mass="80045">MADDAKCLKKLKALREGVNWEIEEERRELLDQLDSLISDWEGQLPNLRDIFRREEIDWLLTESIDGQDEPTSLMDFVIKTGYKDELDVDKDGKSLLRRTTPVHLASSFNVGRTVIHELFKIYDKFDVNYTDEAGLTHFHMACEYCLEDIVEKFLDHGQDPNGLWPPSGEPLIHWAETEGSQEMFELLLKRGADPNLPNKDGLTLLQIICSSGDDALADIIFEHSSEKYQIQLDTRDKLGNTPLHTALEKGFKYIAELLLTNGADPNAVKEDGTTPLHIICNREDKNYHWFIGNAGDDSTLELFFKINEEKHQVVRIDAQDKMGNTALHLALLRDDQQMIELLLRKDADPNLANNEGLTPLHIVCKRRVDYENDEYDDYDYANEFFNIIDEKRQTLRVDARDNLGNTPLHYAVADDHRENTIEKLLSKGVDLNLTNQDGSTPLHVICTRDPDPDDGLPKTFLKLVDDFGDWLQFDTRDKRGRTPMQLAVANFMPHVMRALFKHGTHLYNHAMSNFTFPTESYFGERYNSENKFQLASGALAVVEQLETRRYHFGRSNALTVMKFFRSRGLFDKSADPHKSWCDDNVFTNKAKNTMVAHGPTWMTLYQLIQLRPEKAAKELTYWDYYKLAFSDPVEEAVQACAEHLCEKVASGFFRQWALDPFLEMTSHQLPTECSDMIIKQLMNEDLCNICLAAAGQN</sequence>
<feature type="repeat" description="ANK" evidence="3">
    <location>
        <begin position="403"/>
        <end position="436"/>
    </location>
</feature>
<evidence type="ECO:0000313" key="6">
    <source>
        <dbReference type="Proteomes" id="UP001627154"/>
    </source>
</evidence>
<organism evidence="5 6">
    <name type="scientific">Trichogramma kaykai</name>
    <dbReference type="NCBI Taxonomy" id="54128"/>
    <lineage>
        <taxon>Eukaryota</taxon>
        <taxon>Metazoa</taxon>
        <taxon>Ecdysozoa</taxon>
        <taxon>Arthropoda</taxon>
        <taxon>Hexapoda</taxon>
        <taxon>Insecta</taxon>
        <taxon>Pterygota</taxon>
        <taxon>Neoptera</taxon>
        <taxon>Endopterygota</taxon>
        <taxon>Hymenoptera</taxon>
        <taxon>Apocrita</taxon>
        <taxon>Proctotrupomorpha</taxon>
        <taxon>Chalcidoidea</taxon>
        <taxon>Trichogrammatidae</taxon>
        <taxon>Trichogramma</taxon>
    </lineage>
</organism>
<dbReference type="Gene3D" id="1.25.40.20">
    <property type="entry name" value="Ankyrin repeat-containing domain"/>
    <property type="match status" value="4"/>
</dbReference>
<dbReference type="InterPro" id="IPR002110">
    <property type="entry name" value="Ankyrin_rpt"/>
</dbReference>
<evidence type="ECO:0000256" key="2">
    <source>
        <dbReference type="ARBA" id="ARBA00023043"/>
    </source>
</evidence>
<proteinExistence type="predicted"/>
<name>A0ABD2WXD2_9HYME</name>
<dbReference type="SUPFAM" id="SSF48403">
    <property type="entry name" value="Ankyrin repeat"/>
    <property type="match status" value="2"/>
</dbReference>
<dbReference type="Pfam" id="PF12796">
    <property type="entry name" value="Ank_2"/>
    <property type="match status" value="3"/>
</dbReference>
<dbReference type="Proteomes" id="UP001627154">
    <property type="component" value="Unassembled WGS sequence"/>
</dbReference>
<dbReference type="PROSITE" id="PS50297">
    <property type="entry name" value="ANK_REP_REGION"/>
    <property type="match status" value="4"/>
</dbReference>
<evidence type="ECO:0000256" key="4">
    <source>
        <dbReference type="SAM" id="Coils"/>
    </source>
</evidence>
<feature type="repeat" description="ANK" evidence="3">
    <location>
        <begin position="238"/>
        <end position="270"/>
    </location>
</feature>
<accession>A0ABD2WXD2</accession>